<dbReference type="Proteomes" id="UP000241764">
    <property type="component" value="Unassembled WGS sequence"/>
</dbReference>
<protein>
    <submittedName>
        <fullName evidence="2">Amidase</fullName>
        <ecNumber evidence="2">3.5.1.4</ecNumber>
    </submittedName>
</protein>
<dbReference type="NCBIfam" id="NF004816">
    <property type="entry name" value="PRK06170.1"/>
    <property type="match status" value="1"/>
</dbReference>
<dbReference type="PANTHER" id="PTHR43372">
    <property type="entry name" value="FATTY-ACID AMIDE HYDROLASE"/>
    <property type="match status" value="1"/>
</dbReference>
<keyword evidence="2" id="KW-0378">Hydrolase</keyword>
<dbReference type="Gene3D" id="3.90.1300.10">
    <property type="entry name" value="Amidase signature (AS) domain"/>
    <property type="match status" value="1"/>
</dbReference>
<feature type="domain" description="Amidase" evidence="1">
    <location>
        <begin position="38"/>
        <end position="479"/>
    </location>
</feature>
<dbReference type="OrthoDB" id="9814821at2"/>
<dbReference type="InterPro" id="IPR023631">
    <property type="entry name" value="Amidase_dom"/>
</dbReference>
<evidence type="ECO:0000313" key="2">
    <source>
        <dbReference type="EMBL" id="PSH60849.1"/>
    </source>
</evidence>
<dbReference type="PANTHER" id="PTHR43372:SF4">
    <property type="entry name" value="FATTY-ACID AMIDE HYDROLASE 2"/>
    <property type="match status" value="1"/>
</dbReference>
<dbReference type="PIRSF" id="PIRSF001221">
    <property type="entry name" value="Amidase_fungi"/>
    <property type="match status" value="1"/>
</dbReference>
<dbReference type="EMBL" id="PGGM01000015">
    <property type="protein sequence ID" value="PSH60849.1"/>
    <property type="molecule type" value="Genomic_DNA"/>
</dbReference>
<dbReference type="GO" id="GO:0012505">
    <property type="term" value="C:endomembrane system"/>
    <property type="evidence" value="ECO:0007669"/>
    <property type="project" value="TreeGrafter"/>
</dbReference>
<dbReference type="Pfam" id="PF01425">
    <property type="entry name" value="Amidase"/>
    <property type="match status" value="1"/>
</dbReference>
<dbReference type="AlphaFoldDB" id="A0A2P7B320"/>
<name>A0A2P7B320_9HYPH</name>
<organism evidence="2 3">
    <name type="scientific">Phyllobacterium sophorae</name>
    <dbReference type="NCBI Taxonomy" id="1520277"/>
    <lineage>
        <taxon>Bacteria</taxon>
        <taxon>Pseudomonadati</taxon>
        <taxon>Pseudomonadota</taxon>
        <taxon>Alphaproteobacteria</taxon>
        <taxon>Hyphomicrobiales</taxon>
        <taxon>Phyllobacteriaceae</taxon>
        <taxon>Phyllobacterium</taxon>
    </lineage>
</organism>
<evidence type="ECO:0000259" key="1">
    <source>
        <dbReference type="Pfam" id="PF01425"/>
    </source>
</evidence>
<gene>
    <name evidence="2" type="ORF">CU103_25100</name>
</gene>
<reference evidence="3" key="1">
    <citation type="submission" date="2017-11" db="EMBL/GenBank/DDBJ databases">
        <authorList>
            <person name="Kuznetsova I."/>
            <person name="Sazanova A."/>
            <person name="Chirak E."/>
            <person name="Safronova V."/>
            <person name="Willems A."/>
        </authorList>
    </citation>
    <scope>NUCLEOTIDE SEQUENCE [LARGE SCALE GENOMIC DNA]</scope>
    <source>
        <strain evidence="3">CCBAU 03422</strain>
    </source>
</reference>
<evidence type="ECO:0000313" key="3">
    <source>
        <dbReference type="Proteomes" id="UP000241764"/>
    </source>
</evidence>
<keyword evidence="3" id="KW-1185">Reference proteome</keyword>
<sequence>MTRSTNTFRKADAAQTPDYRTATELVAGLASREISSLELVEHAIARIEAVDGKINAVVVRDFDRALDAAREADAKLDRGERTALLGVPMTVKEHFNLAGLQTTWGIPKYRDWRSESDALSIQRLKKAGAIILGKTNVPNQDGDWQSYNDIYGTTNNPWNLAHTPGGSSGGGAAAIAAGYVPLELGWDGGGSLRTPAHFCGVFSHKATLDLVPLRGMSLPEAPIVPRRDEGAVIGPMARSAMDLELALSVIAGPDELSDGVGYSLSLPSARHAKLADFRVLVIDQHPLCPTDDSIRTALNDLGDRLHKAGCTVLRHSSMLPDIAHTSQVFEKLSFAKRSGKLLPEERSEIERRALALAPQDQSLVACMLQGYLMSHAEWLALCQLRDDLRARWHALFEDVDVVLCPPSSVQAFKHDHSSMLSRKIEINGTSRHYRCDLHAWAGIANMIGLPSTTMPIAESNGLPIGMQIMGGFLEDRTTLGFAALVEREFGGFRPPLL</sequence>
<dbReference type="EC" id="3.5.1.4" evidence="2"/>
<dbReference type="SUPFAM" id="SSF75304">
    <property type="entry name" value="Amidase signature (AS) enzymes"/>
    <property type="match status" value="1"/>
</dbReference>
<accession>A0A2P7B320</accession>
<dbReference type="GO" id="GO:0004040">
    <property type="term" value="F:amidase activity"/>
    <property type="evidence" value="ECO:0007669"/>
    <property type="project" value="UniProtKB-EC"/>
</dbReference>
<dbReference type="InterPro" id="IPR036928">
    <property type="entry name" value="AS_sf"/>
</dbReference>
<dbReference type="InterPro" id="IPR052739">
    <property type="entry name" value="FAAH2"/>
</dbReference>
<proteinExistence type="predicted"/>
<dbReference type="RefSeq" id="WP_106666758.1">
    <property type="nucleotide sequence ID" value="NZ_PGGM01000015.1"/>
</dbReference>
<comment type="caution">
    <text evidence="2">The sequence shown here is derived from an EMBL/GenBank/DDBJ whole genome shotgun (WGS) entry which is preliminary data.</text>
</comment>